<evidence type="ECO:0000259" key="5">
    <source>
        <dbReference type="Pfam" id="PF18962"/>
    </source>
</evidence>
<dbReference type="Pfam" id="PF00415">
    <property type="entry name" value="RCC1"/>
    <property type="match status" value="1"/>
</dbReference>
<name>A0ABR7JFZ2_9FLAO</name>
<feature type="chain" id="PRO_5045209189" evidence="4">
    <location>
        <begin position="20"/>
        <end position="457"/>
    </location>
</feature>
<dbReference type="InterPro" id="IPR000408">
    <property type="entry name" value="Reg_chr_condens"/>
</dbReference>
<feature type="signal peptide" evidence="4">
    <location>
        <begin position="1"/>
        <end position="19"/>
    </location>
</feature>
<gene>
    <name evidence="7" type="ORF">H8R26_08185</name>
</gene>
<dbReference type="PANTHER" id="PTHR45982">
    <property type="entry name" value="REGULATOR OF CHROMOSOME CONDENSATION"/>
    <property type="match status" value="1"/>
</dbReference>
<dbReference type="NCBIfam" id="TIGR04183">
    <property type="entry name" value="Por_Secre_tail"/>
    <property type="match status" value="1"/>
</dbReference>
<keyword evidence="3" id="KW-0677">Repeat</keyword>
<comment type="caution">
    <text evidence="7">The sequence shown here is derived from an EMBL/GenBank/DDBJ whole genome shotgun (WGS) entry which is preliminary data.</text>
</comment>
<evidence type="ECO:0000256" key="4">
    <source>
        <dbReference type="SAM" id="SignalP"/>
    </source>
</evidence>
<dbReference type="InterPro" id="IPR051553">
    <property type="entry name" value="Ran_GTPase-activating"/>
</dbReference>
<dbReference type="RefSeq" id="WP_166135485.1">
    <property type="nucleotide sequence ID" value="NZ_JAAOBY010000003.1"/>
</dbReference>
<feature type="domain" description="RCC1-like" evidence="6">
    <location>
        <begin position="17"/>
        <end position="205"/>
    </location>
</feature>
<evidence type="ECO:0000256" key="3">
    <source>
        <dbReference type="ARBA" id="ARBA00022737"/>
    </source>
</evidence>
<dbReference type="Pfam" id="PF13540">
    <property type="entry name" value="RCC1_2"/>
    <property type="match status" value="1"/>
</dbReference>
<dbReference type="SUPFAM" id="SSF50985">
    <property type="entry name" value="RCC1/BLIP-II"/>
    <property type="match status" value="1"/>
</dbReference>
<keyword evidence="1" id="KW-0344">Guanine-nucleotide releasing factor</keyword>
<dbReference type="Gene3D" id="2.130.10.30">
    <property type="entry name" value="Regulator of chromosome condensation 1/beta-lactamase-inhibitor protein II"/>
    <property type="match status" value="2"/>
</dbReference>
<dbReference type="InterPro" id="IPR058923">
    <property type="entry name" value="RCC1-like_dom"/>
</dbReference>
<dbReference type="InterPro" id="IPR026444">
    <property type="entry name" value="Secre_tail"/>
</dbReference>
<evidence type="ECO:0000256" key="1">
    <source>
        <dbReference type="ARBA" id="ARBA00022658"/>
    </source>
</evidence>
<evidence type="ECO:0000256" key="2">
    <source>
        <dbReference type="ARBA" id="ARBA00022729"/>
    </source>
</evidence>
<reference evidence="7 8" key="1">
    <citation type="submission" date="2020-08" db="EMBL/GenBank/DDBJ databases">
        <title>Description of novel Flavobacterium F-400 isolate.</title>
        <authorList>
            <person name="Saticioglu I."/>
            <person name="Duman M."/>
            <person name="Altun S."/>
        </authorList>
    </citation>
    <scope>NUCLEOTIDE SEQUENCE [LARGE SCALE GENOMIC DNA]</scope>
    <source>
        <strain evidence="7 8">F-400</strain>
    </source>
</reference>
<evidence type="ECO:0000313" key="7">
    <source>
        <dbReference type="EMBL" id="MBC5863398.1"/>
    </source>
</evidence>
<sequence>MKKFYLLVLLLIFTINSQSQCWKSIAAGGNHTLALKNDGTLWAWGLNESYQLGDGTIIAKTTPTQIGIENNWAYVSAGFYQSFAIKTDGTLWSWGPNFLGLIGQGELLRSTTPKQIGTDNNWKTVAAGLHHNFAIKTNGTLWAWGQNDNGTLGDGTLTTRLSPVQIGTDTDWQQVSPGSNFSIALKTNGSLWGWGSEEDGKLGNDPILNYKTFKSPISLSSDTNWKSVATGINHAIALKRDGSIWTWGDNVAGQIGNGSLTDQLKITQLGTDTNWVNIAAGAYFNLANKSDGTVWAWGSNTSGQLADGSQNIARIPIKTTITGTILQIAAGGYHALYLNGNNKVLSWGYAEFGQLGNSTVLFELVTREVICSTLSLNEYADQQVIKIYPNPTKDFLELYFLENDQIEKISILDISGKLILEKSSNVKTIDVQKLQKGIYLLQVKTAKKTMTYKFVKE</sequence>
<dbReference type="PROSITE" id="PS50012">
    <property type="entry name" value="RCC1_3"/>
    <property type="match status" value="6"/>
</dbReference>
<keyword evidence="2 4" id="KW-0732">Signal</keyword>
<organism evidence="7 8">
    <name type="scientific">Flavobacterium turcicum</name>
    <dbReference type="NCBI Taxonomy" id="2764718"/>
    <lineage>
        <taxon>Bacteria</taxon>
        <taxon>Pseudomonadati</taxon>
        <taxon>Bacteroidota</taxon>
        <taxon>Flavobacteriia</taxon>
        <taxon>Flavobacteriales</taxon>
        <taxon>Flavobacteriaceae</taxon>
        <taxon>Flavobacterium</taxon>
    </lineage>
</organism>
<dbReference type="Pfam" id="PF18962">
    <property type="entry name" value="Por_Secre_tail"/>
    <property type="match status" value="1"/>
</dbReference>
<dbReference type="EMBL" id="JACRUM010000003">
    <property type="protein sequence ID" value="MBC5863398.1"/>
    <property type="molecule type" value="Genomic_DNA"/>
</dbReference>
<evidence type="ECO:0000313" key="8">
    <source>
        <dbReference type="Proteomes" id="UP000621670"/>
    </source>
</evidence>
<protein>
    <submittedName>
        <fullName evidence="7">T9SS type A sorting domain-containing protein</fullName>
    </submittedName>
</protein>
<feature type="domain" description="Secretion system C-terminal sorting" evidence="5">
    <location>
        <begin position="387"/>
        <end position="455"/>
    </location>
</feature>
<dbReference type="PROSITE" id="PS00626">
    <property type="entry name" value="RCC1_2"/>
    <property type="match status" value="3"/>
</dbReference>
<keyword evidence="8" id="KW-1185">Reference proteome</keyword>
<dbReference type="Proteomes" id="UP000621670">
    <property type="component" value="Unassembled WGS sequence"/>
</dbReference>
<dbReference type="PRINTS" id="PR00633">
    <property type="entry name" value="RCCNDNSATION"/>
</dbReference>
<dbReference type="PANTHER" id="PTHR45982:SF1">
    <property type="entry name" value="REGULATOR OF CHROMOSOME CONDENSATION"/>
    <property type="match status" value="1"/>
</dbReference>
<proteinExistence type="predicted"/>
<accession>A0ABR7JFZ2</accession>
<evidence type="ECO:0000259" key="6">
    <source>
        <dbReference type="Pfam" id="PF25390"/>
    </source>
</evidence>
<dbReference type="Pfam" id="PF25390">
    <property type="entry name" value="WD40_RLD"/>
    <property type="match status" value="1"/>
</dbReference>
<dbReference type="InterPro" id="IPR009091">
    <property type="entry name" value="RCC1/BLIP-II"/>
</dbReference>